<proteinExistence type="predicted"/>
<keyword evidence="1" id="KW-0547">Nucleotide-binding</keyword>
<dbReference type="GO" id="GO:0004386">
    <property type="term" value="F:helicase activity"/>
    <property type="evidence" value="ECO:0007669"/>
    <property type="project" value="UniProtKB-KW"/>
</dbReference>
<dbReference type="GO" id="GO:0016787">
    <property type="term" value="F:hydrolase activity"/>
    <property type="evidence" value="ECO:0007669"/>
    <property type="project" value="UniProtKB-KW"/>
</dbReference>
<protein>
    <submittedName>
        <fullName evidence="1">UvrD-like helicase, ATP-binding domain, P-loop containing nucleoside triphosphate hydrolase</fullName>
    </submittedName>
</protein>
<name>A0A699WSF2_TANCI</name>
<accession>A0A699WSF2</accession>
<comment type="caution">
    <text evidence="1">The sequence shown here is derived from an EMBL/GenBank/DDBJ whole genome shotgun (WGS) entry which is preliminary data.</text>
</comment>
<evidence type="ECO:0000313" key="1">
    <source>
        <dbReference type="EMBL" id="GFD49160.1"/>
    </source>
</evidence>
<keyword evidence="1" id="KW-0067">ATP-binding</keyword>
<dbReference type="GO" id="GO:0005524">
    <property type="term" value="F:ATP binding"/>
    <property type="evidence" value="ECO:0007669"/>
    <property type="project" value="UniProtKB-KW"/>
</dbReference>
<keyword evidence="1" id="KW-0378">Hydrolase</keyword>
<dbReference type="EMBL" id="BKCJ011736860">
    <property type="protein sequence ID" value="GFD49160.1"/>
    <property type="molecule type" value="Genomic_DNA"/>
</dbReference>
<reference evidence="1" key="1">
    <citation type="journal article" date="2019" name="Sci. Rep.">
        <title>Draft genome of Tanacetum cinerariifolium, the natural source of mosquito coil.</title>
        <authorList>
            <person name="Yamashiro T."/>
            <person name="Shiraishi A."/>
            <person name="Satake H."/>
            <person name="Nakayama K."/>
        </authorList>
    </citation>
    <scope>NUCLEOTIDE SEQUENCE</scope>
</reference>
<keyword evidence="1" id="KW-0347">Helicase</keyword>
<dbReference type="AlphaFoldDB" id="A0A699WSF2"/>
<gene>
    <name evidence="1" type="ORF">Tci_921129</name>
</gene>
<sequence length="46" mass="5146">MNIVKMQMNWKVLEEMSSAINGKKGVALNKLPTAPMIKAELDMNKV</sequence>
<organism evidence="1">
    <name type="scientific">Tanacetum cinerariifolium</name>
    <name type="common">Dalmatian daisy</name>
    <name type="synonym">Chrysanthemum cinerariifolium</name>
    <dbReference type="NCBI Taxonomy" id="118510"/>
    <lineage>
        <taxon>Eukaryota</taxon>
        <taxon>Viridiplantae</taxon>
        <taxon>Streptophyta</taxon>
        <taxon>Embryophyta</taxon>
        <taxon>Tracheophyta</taxon>
        <taxon>Spermatophyta</taxon>
        <taxon>Magnoliopsida</taxon>
        <taxon>eudicotyledons</taxon>
        <taxon>Gunneridae</taxon>
        <taxon>Pentapetalae</taxon>
        <taxon>asterids</taxon>
        <taxon>campanulids</taxon>
        <taxon>Asterales</taxon>
        <taxon>Asteraceae</taxon>
        <taxon>Asteroideae</taxon>
        <taxon>Anthemideae</taxon>
        <taxon>Anthemidinae</taxon>
        <taxon>Tanacetum</taxon>
    </lineage>
</organism>
<feature type="non-terminal residue" evidence="1">
    <location>
        <position position="46"/>
    </location>
</feature>